<proteinExistence type="predicted"/>
<evidence type="ECO:0000313" key="2">
    <source>
        <dbReference type="EMBL" id="GAA4187399.1"/>
    </source>
</evidence>
<feature type="compositionally biased region" description="Basic and acidic residues" evidence="1">
    <location>
        <begin position="17"/>
        <end position="29"/>
    </location>
</feature>
<organism evidence="2 3">
    <name type="scientific">Streptosporangium oxazolinicum</name>
    <dbReference type="NCBI Taxonomy" id="909287"/>
    <lineage>
        <taxon>Bacteria</taxon>
        <taxon>Bacillati</taxon>
        <taxon>Actinomycetota</taxon>
        <taxon>Actinomycetes</taxon>
        <taxon>Streptosporangiales</taxon>
        <taxon>Streptosporangiaceae</taxon>
        <taxon>Streptosporangium</taxon>
    </lineage>
</organism>
<dbReference type="Proteomes" id="UP001501251">
    <property type="component" value="Unassembled WGS sequence"/>
</dbReference>
<reference evidence="3" key="1">
    <citation type="journal article" date="2019" name="Int. J. Syst. Evol. Microbiol.">
        <title>The Global Catalogue of Microorganisms (GCM) 10K type strain sequencing project: providing services to taxonomists for standard genome sequencing and annotation.</title>
        <authorList>
            <consortium name="The Broad Institute Genomics Platform"/>
            <consortium name="The Broad Institute Genome Sequencing Center for Infectious Disease"/>
            <person name="Wu L."/>
            <person name="Ma J."/>
        </authorList>
    </citation>
    <scope>NUCLEOTIDE SEQUENCE [LARGE SCALE GENOMIC DNA]</scope>
    <source>
        <strain evidence="3">JCM 17388</strain>
    </source>
</reference>
<sequence length="67" mass="7619">MSRGWTGEEGEIVRAAGEPDGKRDREFSSRSDAIRIRSTAIQPDAIRFKVIRFETIRSDAIRRGALR</sequence>
<protein>
    <submittedName>
        <fullName evidence="2">Uncharacterized protein</fullName>
    </submittedName>
</protein>
<evidence type="ECO:0000256" key="1">
    <source>
        <dbReference type="SAM" id="MobiDB-lite"/>
    </source>
</evidence>
<name>A0ABP8APR1_9ACTN</name>
<keyword evidence="3" id="KW-1185">Reference proteome</keyword>
<evidence type="ECO:0000313" key="3">
    <source>
        <dbReference type="Proteomes" id="UP001501251"/>
    </source>
</evidence>
<accession>A0ABP8APR1</accession>
<dbReference type="EMBL" id="BAABAQ010000003">
    <property type="protein sequence ID" value="GAA4187399.1"/>
    <property type="molecule type" value="Genomic_DNA"/>
</dbReference>
<comment type="caution">
    <text evidence="2">The sequence shown here is derived from an EMBL/GenBank/DDBJ whole genome shotgun (WGS) entry which is preliminary data.</text>
</comment>
<feature type="region of interest" description="Disordered" evidence="1">
    <location>
        <begin position="1"/>
        <end position="29"/>
    </location>
</feature>
<gene>
    <name evidence="2" type="ORF">GCM10022252_20850</name>
</gene>